<dbReference type="GO" id="GO:0045493">
    <property type="term" value="P:xylan catabolic process"/>
    <property type="evidence" value="ECO:0007669"/>
    <property type="project" value="UniProtKB-KW"/>
</dbReference>
<dbReference type="PANTHER" id="PTHR31490">
    <property type="entry name" value="GLYCOSYL HYDROLASE"/>
    <property type="match status" value="1"/>
</dbReference>
<keyword evidence="4" id="KW-0624">Polysaccharide degradation</keyword>
<protein>
    <submittedName>
        <fullName evidence="6">1,4-beta-xylanase</fullName>
    </submittedName>
</protein>
<keyword evidence="1 6" id="KW-0378">Hydrolase</keyword>
<dbReference type="SMART" id="SM00633">
    <property type="entry name" value="Glyco_10"/>
    <property type="match status" value="1"/>
</dbReference>
<proteinExistence type="predicted"/>
<organism evidence="6">
    <name type="scientific">uncultured microorganism</name>
    <dbReference type="NCBI Taxonomy" id="358574"/>
    <lineage>
        <taxon>unclassified sequences</taxon>
        <taxon>environmental samples</taxon>
    </lineage>
</organism>
<dbReference type="InterPro" id="IPR017853">
    <property type="entry name" value="GH"/>
</dbReference>
<dbReference type="PROSITE" id="PS51760">
    <property type="entry name" value="GH10_2"/>
    <property type="match status" value="1"/>
</dbReference>
<dbReference type="InterPro" id="IPR001000">
    <property type="entry name" value="GH10_dom"/>
</dbReference>
<evidence type="ECO:0000256" key="4">
    <source>
        <dbReference type="ARBA" id="ARBA00023326"/>
    </source>
</evidence>
<evidence type="ECO:0000256" key="1">
    <source>
        <dbReference type="ARBA" id="ARBA00022801"/>
    </source>
</evidence>
<dbReference type="AlphaFoldDB" id="A0A7U1BNB1"/>
<dbReference type="SUPFAM" id="SSF51445">
    <property type="entry name" value="(Trans)glycosidases"/>
    <property type="match status" value="1"/>
</dbReference>
<dbReference type="GO" id="GO:0004553">
    <property type="term" value="F:hydrolase activity, hydrolyzing O-glycosyl compounds"/>
    <property type="evidence" value="ECO:0007669"/>
    <property type="project" value="InterPro"/>
</dbReference>
<sequence>MKIKTITAIIAIIFMSNISAMAQKTIAKATKGKFLFGVAVNMQQVNGNNPIESELIAREFNAIVAENCMKPQPIHPQEDKYHWTDADKFVAFGERNKQAITGHCLIWHSQIGRWFFIDEEGKDVSPEVLKERMRQHITTVVGRYKGRVKGWDVVNEAFEDDGTYRKSKFYRILGKDFIKYAFQFAHEADPDAELYYNDYNVETPAKCDAIVELVKELRAAGCRIDAVGSQGHMHMDDPTLEATETSLMKLKAAGVKVHITEWDISILPSPYSGANISARFTYSKEMDPYREGVPDSVQQAWNKRVLDMFELFLKHNDVVDRVTLWALNDSTSWLNNFPIRGRKDYPVLFDRNNQPKSVVDDMIIMAKKYKRKR</sequence>
<evidence type="ECO:0000313" key="6">
    <source>
        <dbReference type="EMBL" id="QQZ02657.1"/>
    </source>
</evidence>
<dbReference type="EMBL" id="MW124399">
    <property type="protein sequence ID" value="QQZ02657.1"/>
    <property type="molecule type" value="Genomic_DNA"/>
</dbReference>
<dbReference type="InterPro" id="IPR044846">
    <property type="entry name" value="GH10"/>
</dbReference>
<evidence type="ECO:0000256" key="3">
    <source>
        <dbReference type="ARBA" id="ARBA00023295"/>
    </source>
</evidence>
<keyword evidence="6" id="KW-0858">Xylan degradation</keyword>
<evidence type="ECO:0000259" key="5">
    <source>
        <dbReference type="PROSITE" id="PS51760"/>
    </source>
</evidence>
<evidence type="ECO:0000256" key="2">
    <source>
        <dbReference type="ARBA" id="ARBA00023277"/>
    </source>
</evidence>
<keyword evidence="3 6" id="KW-0326">Glycosidase</keyword>
<dbReference type="Pfam" id="PF00331">
    <property type="entry name" value="Glyco_hydro_10"/>
    <property type="match status" value="1"/>
</dbReference>
<dbReference type="PRINTS" id="PR00134">
    <property type="entry name" value="GLHYDRLASE10"/>
</dbReference>
<name>A0A7U1BNB1_9ZZZZ</name>
<accession>A0A7U1BNB1</accession>
<reference evidence="6" key="1">
    <citation type="journal article" date="2021" name="AMB Express">
        <title>Characterization of efficient xylanases from industrial-scale pulp and paper wastewater treatment microbiota.</title>
        <authorList>
            <person name="Wang J."/>
            <person name="Liang J."/>
            <person name="Li Y."/>
            <person name="Tian L."/>
            <person name="Wei Y."/>
        </authorList>
    </citation>
    <scope>NUCLEOTIDE SEQUENCE</scope>
</reference>
<dbReference type="Gene3D" id="3.20.20.80">
    <property type="entry name" value="Glycosidases"/>
    <property type="match status" value="1"/>
</dbReference>
<keyword evidence="2" id="KW-0119">Carbohydrate metabolism</keyword>
<feature type="domain" description="GH10" evidence="5">
    <location>
        <begin position="20"/>
        <end position="365"/>
    </location>
</feature>
<dbReference type="PANTHER" id="PTHR31490:SF90">
    <property type="entry name" value="ENDO-1,4-BETA-XYLANASE A"/>
    <property type="match status" value="1"/>
</dbReference>